<protein>
    <submittedName>
        <fullName evidence="1">Uncharacterized protein</fullName>
    </submittedName>
</protein>
<gene>
    <name evidence="1" type="ORF">A2777_02785</name>
</gene>
<evidence type="ECO:0000313" key="1">
    <source>
        <dbReference type="EMBL" id="OGG07802.1"/>
    </source>
</evidence>
<reference evidence="1 2" key="1">
    <citation type="journal article" date="2016" name="Nat. Commun.">
        <title>Thousands of microbial genomes shed light on interconnected biogeochemical processes in an aquifer system.</title>
        <authorList>
            <person name="Anantharaman K."/>
            <person name="Brown C.T."/>
            <person name="Hug L.A."/>
            <person name="Sharon I."/>
            <person name="Castelle C.J."/>
            <person name="Probst A.J."/>
            <person name="Thomas B.C."/>
            <person name="Singh A."/>
            <person name="Wilkins M.J."/>
            <person name="Karaoz U."/>
            <person name="Brodie E.L."/>
            <person name="Williams K.H."/>
            <person name="Hubbard S.S."/>
            <person name="Banfield J.F."/>
        </authorList>
    </citation>
    <scope>NUCLEOTIDE SEQUENCE [LARGE SCALE GENOMIC DNA]</scope>
</reference>
<sequence>MLQELKKPSVSFYELATTEEVPDKLSLYPEGDQYSVDPTAREIVKQLEKLHWKLPGIKVEFWLSHEENPVPLSVSSIEGSNFKLLFAHRGYRKNPENRGAFTNLGVIDIPKKHLVLFDDFSGPKYLIYRGLSWHRDRKDFEEVNGHYFAYTGSISPDSLREYPDRLMPYLVPNGYANHGQKLMPWDQKFFMNRQVIEEINNWMNLNILKPLQNLTPVR</sequence>
<evidence type="ECO:0000313" key="2">
    <source>
        <dbReference type="Proteomes" id="UP000177354"/>
    </source>
</evidence>
<organism evidence="1 2">
    <name type="scientific">Candidatus Gottesmanbacteria bacterium RIFCSPHIGHO2_01_FULL_40_15</name>
    <dbReference type="NCBI Taxonomy" id="1798376"/>
    <lineage>
        <taxon>Bacteria</taxon>
        <taxon>Candidatus Gottesmaniibacteriota</taxon>
    </lineage>
</organism>
<dbReference type="AlphaFoldDB" id="A0A1F5Z6N2"/>
<dbReference type="Proteomes" id="UP000177354">
    <property type="component" value="Unassembled WGS sequence"/>
</dbReference>
<proteinExistence type="predicted"/>
<accession>A0A1F5Z6N2</accession>
<name>A0A1F5Z6N2_9BACT</name>
<comment type="caution">
    <text evidence="1">The sequence shown here is derived from an EMBL/GenBank/DDBJ whole genome shotgun (WGS) entry which is preliminary data.</text>
</comment>
<dbReference type="EMBL" id="MFJF01000009">
    <property type="protein sequence ID" value="OGG07802.1"/>
    <property type="molecule type" value="Genomic_DNA"/>
</dbReference>